<dbReference type="PANTHER" id="PTHR30346:SF0">
    <property type="entry name" value="HCA OPERON TRANSCRIPTIONAL ACTIVATOR HCAR"/>
    <property type="match status" value="1"/>
</dbReference>
<evidence type="ECO:0000313" key="9">
    <source>
        <dbReference type="Proteomes" id="UP001146505"/>
    </source>
</evidence>
<proteinExistence type="inferred from homology"/>
<feature type="region of interest" description="Disordered" evidence="6">
    <location>
        <begin position="1"/>
        <end position="39"/>
    </location>
</feature>
<dbReference type="Pfam" id="PF03466">
    <property type="entry name" value="LysR_substrate"/>
    <property type="match status" value="1"/>
</dbReference>
<feature type="compositionally biased region" description="Basic residues" evidence="6">
    <location>
        <begin position="243"/>
        <end position="262"/>
    </location>
</feature>
<feature type="compositionally biased region" description="Basic residues" evidence="6">
    <location>
        <begin position="30"/>
        <end position="39"/>
    </location>
</feature>
<dbReference type="GO" id="GO:0032993">
    <property type="term" value="C:protein-DNA complex"/>
    <property type="evidence" value="ECO:0007669"/>
    <property type="project" value="TreeGrafter"/>
</dbReference>
<dbReference type="Proteomes" id="UP001146505">
    <property type="component" value="Unassembled WGS sequence"/>
</dbReference>
<sequence length="262" mass="29030">MKRLIIGSMPEASASQNQQRTQKPTQHQQSRQRQRVNQQRHLKVVFSTGVQPDKWFRRFDERTPGWKVASAGTDDPLAYVRAGQADVALVRLPAEGYERPADMHEVALYEEQTGVAAPKDHPAKVMEAIDYSELVDEKLMYVTPANGWDDIAALREALQVVAANVGIAIAPRPLLRGINQGGVVHRDLFGIDATTCPRTRVALMWRVESDNDVIQDFVGICKGRTAGSSRQAASRGRGGVNKKAGRVQKTAKKKAVRTAKRR</sequence>
<evidence type="ECO:0000256" key="6">
    <source>
        <dbReference type="SAM" id="MobiDB-lite"/>
    </source>
</evidence>
<organism evidence="8 9">
    <name type="scientific">Corynebacterium macclintockiae</name>
    <dbReference type="NCBI Taxonomy" id="2913501"/>
    <lineage>
        <taxon>Bacteria</taxon>
        <taxon>Bacillati</taxon>
        <taxon>Actinomycetota</taxon>
        <taxon>Actinomycetes</taxon>
        <taxon>Mycobacteriales</taxon>
        <taxon>Corynebacteriaceae</taxon>
        <taxon>Corynebacterium</taxon>
    </lineage>
</organism>
<dbReference type="GeneID" id="301812109"/>
<dbReference type="PANTHER" id="PTHR30346">
    <property type="entry name" value="TRANSCRIPTIONAL DUAL REGULATOR HCAR-RELATED"/>
    <property type="match status" value="1"/>
</dbReference>
<evidence type="ECO:0000256" key="3">
    <source>
        <dbReference type="ARBA" id="ARBA00023125"/>
    </source>
</evidence>
<dbReference type="RefSeq" id="WP_269954496.1">
    <property type="nucleotide sequence ID" value="NZ_JAKMUV010000001.1"/>
</dbReference>
<dbReference type="AlphaFoldDB" id="A0A9X3M5X5"/>
<keyword evidence="5" id="KW-0804">Transcription</keyword>
<keyword evidence="4" id="KW-0010">Activator</keyword>
<evidence type="ECO:0000256" key="1">
    <source>
        <dbReference type="ARBA" id="ARBA00009437"/>
    </source>
</evidence>
<comment type="similarity">
    <text evidence="1">Belongs to the LysR transcriptional regulatory family.</text>
</comment>
<reference evidence="8" key="1">
    <citation type="submission" date="2022-02" db="EMBL/GenBank/DDBJ databases">
        <title>Corynebacterium sp. from urogenital microbiome.</title>
        <authorList>
            <person name="Cappelli E.A."/>
            <person name="Ribeiro T.G."/>
            <person name="Peixe L."/>
        </authorList>
    </citation>
    <scope>NUCLEOTIDE SEQUENCE</scope>
    <source>
        <strain evidence="8">C9Ua_112</strain>
    </source>
</reference>
<gene>
    <name evidence="8" type="ORF">L8U58_01040</name>
</gene>
<dbReference type="GO" id="GO:0003700">
    <property type="term" value="F:DNA-binding transcription factor activity"/>
    <property type="evidence" value="ECO:0007669"/>
    <property type="project" value="TreeGrafter"/>
</dbReference>
<dbReference type="InterPro" id="IPR005119">
    <property type="entry name" value="LysR_subst-bd"/>
</dbReference>
<evidence type="ECO:0000256" key="5">
    <source>
        <dbReference type="ARBA" id="ARBA00023163"/>
    </source>
</evidence>
<evidence type="ECO:0000256" key="4">
    <source>
        <dbReference type="ARBA" id="ARBA00023159"/>
    </source>
</evidence>
<accession>A0A9X3M5X5</accession>
<feature type="compositionally biased region" description="Low complexity" evidence="6">
    <location>
        <begin position="16"/>
        <end position="29"/>
    </location>
</feature>
<dbReference type="EMBL" id="JAKMUV010000001">
    <property type="protein sequence ID" value="MCZ9304133.1"/>
    <property type="molecule type" value="Genomic_DNA"/>
</dbReference>
<evidence type="ECO:0000313" key="8">
    <source>
        <dbReference type="EMBL" id="MCZ9304133.1"/>
    </source>
</evidence>
<protein>
    <submittedName>
        <fullName evidence="8">Substrate-binding domain-containing protein</fullName>
    </submittedName>
</protein>
<comment type="caution">
    <text evidence="8">The sequence shown here is derived from an EMBL/GenBank/DDBJ whole genome shotgun (WGS) entry which is preliminary data.</text>
</comment>
<evidence type="ECO:0000256" key="2">
    <source>
        <dbReference type="ARBA" id="ARBA00023015"/>
    </source>
</evidence>
<feature type="region of interest" description="Disordered" evidence="6">
    <location>
        <begin position="228"/>
        <end position="262"/>
    </location>
</feature>
<dbReference type="GO" id="GO:0003677">
    <property type="term" value="F:DNA binding"/>
    <property type="evidence" value="ECO:0007669"/>
    <property type="project" value="UniProtKB-KW"/>
</dbReference>
<evidence type="ECO:0000259" key="7">
    <source>
        <dbReference type="Pfam" id="PF03466"/>
    </source>
</evidence>
<dbReference type="SUPFAM" id="SSF53850">
    <property type="entry name" value="Periplasmic binding protein-like II"/>
    <property type="match status" value="1"/>
</dbReference>
<name>A0A9X3M5X5_9CORY</name>
<keyword evidence="9" id="KW-1185">Reference proteome</keyword>
<keyword evidence="3" id="KW-0238">DNA-binding</keyword>
<dbReference type="CDD" id="cd05466">
    <property type="entry name" value="PBP2_LTTR_substrate"/>
    <property type="match status" value="1"/>
</dbReference>
<keyword evidence="2" id="KW-0805">Transcription regulation</keyword>
<feature type="domain" description="LysR substrate-binding" evidence="7">
    <location>
        <begin position="54"/>
        <end position="223"/>
    </location>
</feature>
<dbReference type="Gene3D" id="3.40.190.10">
    <property type="entry name" value="Periplasmic binding protein-like II"/>
    <property type="match status" value="2"/>
</dbReference>